<dbReference type="AlphaFoldDB" id="A0A251SBG2"/>
<keyword evidence="2 5" id="KW-0963">Cytoplasm</keyword>
<feature type="domain" description="Gamma tubulin complex component C-terminal" evidence="6">
    <location>
        <begin position="434"/>
        <end position="770"/>
    </location>
</feature>
<name>A0A251SBG2_HELAN</name>
<keyword evidence="3 5" id="KW-0493">Microtubule</keyword>
<accession>A0A251SBG2</accession>
<evidence type="ECO:0000259" key="7">
    <source>
        <dbReference type="Pfam" id="PF17681"/>
    </source>
</evidence>
<gene>
    <name evidence="8" type="ORF">HannXRQ_Chr15g0491321</name>
</gene>
<comment type="subcellular location">
    <subcellularLocation>
        <location evidence="5">Cytoplasm</location>
        <location evidence="5">Cytoskeleton</location>
        <location evidence="5">Microtubule organizing center</location>
    </subcellularLocation>
</comment>
<dbReference type="OrthoDB" id="5860513at2759"/>
<dbReference type="InterPro" id="IPR007259">
    <property type="entry name" value="GCP"/>
</dbReference>
<evidence type="ECO:0000256" key="1">
    <source>
        <dbReference type="ARBA" id="ARBA00010337"/>
    </source>
</evidence>
<feature type="domain" description="Gamma tubulin complex component protein N-terminal" evidence="7">
    <location>
        <begin position="157"/>
        <end position="428"/>
    </location>
</feature>
<evidence type="ECO:0000256" key="4">
    <source>
        <dbReference type="ARBA" id="ARBA00023212"/>
    </source>
</evidence>
<dbReference type="GO" id="GO:0043015">
    <property type="term" value="F:gamma-tubulin binding"/>
    <property type="evidence" value="ECO:0000318"/>
    <property type="project" value="GO_Central"/>
</dbReference>
<dbReference type="GO" id="GO:0051225">
    <property type="term" value="P:spindle assembly"/>
    <property type="evidence" value="ECO:0000318"/>
    <property type="project" value="GO_Central"/>
</dbReference>
<dbReference type="STRING" id="4232.A0A251SBG2"/>
<dbReference type="EMBL" id="CM007904">
    <property type="protein sequence ID" value="OTF96186.1"/>
    <property type="molecule type" value="Genomic_DNA"/>
</dbReference>
<dbReference type="InParanoid" id="A0A251SBG2"/>
<comment type="function">
    <text evidence="5">Component of the gamma-tubulin ring complex (gTuRC) which mediates microtubule nucleation.</text>
</comment>
<dbReference type="GO" id="GO:0007020">
    <property type="term" value="P:microtubule nucleation"/>
    <property type="evidence" value="ECO:0000318"/>
    <property type="project" value="GO_Central"/>
</dbReference>
<evidence type="ECO:0000313" key="9">
    <source>
        <dbReference type="Proteomes" id="UP000215914"/>
    </source>
</evidence>
<dbReference type="GO" id="GO:0000278">
    <property type="term" value="P:mitotic cell cycle"/>
    <property type="evidence" value="ECO:0000318"/>
    <property type="project" value="GO_Central"/>
</dbReference>
<dbReference type="Pfam" id="PF04130">
    <property type="entry name" value="GCP_C_terminal"/>
    <property type="match status" value="1"/>
</dbReference>
<sequence>MDSDHRVGDLVRQLVHHLQNTSSSNPNPEDVNYAIRILSSRMTPPSQAADEANSIKSRLAKQSKLSHALTFADLYSKFASKTGPGSVINKQSLLYLLKVISEDRVTNPHPKSRTDSCYNLLKNGGVLNIVRNPNNTVVRDFARLVSEESDVLEKDLVSDVLSVCEGIHGKYVKFDEMLDSYVLSESIKVSKGMRIMVLKLCELGWLFRKVNRYVCDDIGENVGKSFRVGLQDEVVEYRKLLTVLQSQSLNLSLRRLAVWFVEPMVKMRRMALLVDSCKDLKGGALAGEIHLHAQHGDPLLHEFMKRLLLKVSSPVFEMVRSWVMQGNLQDLHSEFFVSEQSVKPELLWKEGYQINYLMLPSFISKSLATRVLRTGKSINFLKVCCEDHSWADLAPSRGLGYGETNALESLVTEAEKRIDKHLMHAIFNRYKFKDHCLAIKRFILLGQGDFVQYLMETVGPVLAEPAKTISLIHLSGLVEKAILSSGAQYDDRDILDRIKVKMMMPHGVKDRGWDVFHLDYDIRVPLNTVFTESVMGSYLRVFSFLWKIRRVEHAVLGAWKTMKPNLTSCHVFTNYPKAVGLQIVSTSRKCQLLWDKMNNFVMSMQAYIMFEVLEVTWAKFCNEMEASKDLDDLIAAHEKYLVTIVEKSLLGETSEALYKALLMLLDVILRFTSVADRLYEFRTRNTATSKTKDANKTSKSKGLETDSWLNEGRKAVTQRAGEFLSIIGQDLDAVSKEYSSVLKGFISQLPTQRHVDLKFLMFRLDFTEFYKLAA</sequence>
<dbReference type="Gene3D" id="1.20.120.1900">
    <property type="entry name" value="Gamma-tubulin complex, C-terminal domain"/>
    <property type="match status" value="1"/>
</dbReference>
<proteinExistence type="inferred from homology"/>
<evidence type="ECO:0000256" key="3">
    <source>
        <dbReference type="ARBA" id="ARBA00022701"/>
    </source>
</evidence>
<evidence type="ECO:0000256" key="5">
    <source>
        <dbReference type="RuleBase" id="RU363050"/>
    </source>
</evidence>
<dbReference type="Pfam" id="PF17681">
    <property type="entry name" value="GCP_N_terminal"/>
    <property type="match status" value="1"/>
</dbReference>
<dbReference type="GO" id="GO:0000930">
    <property type="term" value="C:gamma-tubulin complex"/>
    <property type="evidence" value="ECO:0000318"/>
    <property type="project" value="GO_Central"/>
</dbReference>
<comment type="similarity">
    <text evidence="1 5">Belongs to the TUBGCP family.</text>
</comment>
<dbReference type="Proteomes" id="UP000215914">
    <property type="component" value="Chromosome 15"/>
</dbReference>
<protein>
    <recommendedName>
        <fullName evidence="5">Gamma-tubulin complex component</fullName>
    </recommendedName>
</protein>
<dbReference type="GO" id="GO:0000922">
    <property type="term" value="C:spindle pole"/>
    <property type="evidence" value="ECO:0007669"/>
    <property type="project" value="InterPro"/>
</dbReference>
<evidence type="ECO:0000256" key="2">
    <source>
        <dbReference type="ARBA" id="ARBA00022490"/>
    </source>
</evidence>
<dbReference type="PANTHER" id="PTHR19302:SF61">
    <property type="entry name" value="GAMMA-TUBULIN COMPLEX COMPONENT"/>
    <property type="match status" value="1"/>
</dbReference>
<dbReference type="PANTHER" id="PTHR19302">
    <property type="entry name" value="GAMMA TUBULIN COMPLEX PROTEIN"/>
    <property type="match status" value="1"/>
</dbReference>
<reference evidence="9" key="1">
    <citation type="journal article" date="2017" name="Nature">
        <title>The sunflower genome provides insights into oil metabolism, flowering and Asterid evolution.</title>
        <authorList>
            <person name="Badouin H."/>
            <person name="Gouzy J."/>
            <person name="Grassa C.J."/>
            <person name="Murat F."/>
            <person name="Staton S.E."/>
            <person name="Cottret L."/>
            <person name="Lelandais-Briere C."/>
            <person name="Owens G.L."/>
            <person name="Carrere S."/>
            <person name="Mayjonade B."/>
            <person name="Legrand L."/>
            <person name="Gill N."/>
            <person name="Kane N.C."/>
            <person name="Bowers J.E."/>
            <person name="Hubner S."/>
            <person name="Bellec A."/>
            <person name="Berard A."/>
            <person name="Berges H."/>
            <person name="Blanchet N."/>
            <person name="Boniface M.C."/>
            <person name="Brunel D."/>
            <person name="Catrice O."/>
            <person name="Chaidir N."/>
            <person name="Claudel C."/>
            <person name="Donnadieu C."/>
            <person name="Faraut T."/>
            <person name="Fievet G."/>
            <person name="Helmstetter N."/>
            <person name="King M."/>
            <person name="Knapp S.J."/>
            <person name="Lai Z."/>
            <person name="Le Paslier M.C."/>
            <person name="Lippi Y."/>
            <person name="Lorenzon L."/>
            <person name="Mandel J.R."/>
            <person name="Marage G."/>
            <person name="Marchand G."/>
            <person name="Marquand E."/>
            <person name="Bret-Mestries E."/>
            <person name="Morien E."/>
            <person name="Nambeesan S."/>
            <person name="Nguyen T."/>
            <person name="Pegot-Espagnet P."/>
            <person name="Pouilly N."/>
            <person name="Raftis F."/>
            <person name="Sallet E."/>
            <person name="Schiex T."/>
            <person name="Thomas J."/>
            <person name="Vandecasteele C."/>
            <person name="Vares D."/>
            <person name="Vear F."/>
            <person name="Vautrin S."/>
            <person name="Crespi M."/>
            <person name="Mangin B."/>
            <person name="Burke J.M."/>
            <person name="Salse J."/>
            <person name="Munos S."/>
            <person name="Vincourt P."/>
            <person name="Rieseberg L.H."/>
            <person name="Langlade N.B."/>
        </authorList>
    </citation>
    <scope>NUCLEOTIDE SEQUENCE [LARGE SCALE GENOMIC DNA]</scope>
    <source>
        <strain evidence="9">cv. SF193</strain>
    </source>
</reference>
<keyword evidence="4 5" id="KW-0206">Cytoskeleton</keyword>
<keyword evidence="9" id="KW-1185">Reference proteome</keyword>
<evidence type="ECO:0000259" key="6">
    <source>
        <dbReference type="Pfam" id="PF04130"/>
    </source>
</evidence>
<dbReference type="InterPro" id="IPR040457">
    <property type="entry name" value="GCP_C"/>
</dbReference>
<dbReference type="GO" id="GO:0051321">
    <property type="term" value="P:meiotic cell cycle"/>
    <property type="evidence" value="ECO:0000318"/>
    <property type="project" value="GO_Central"/>
</dbReference>
<evidence type="ECO:0000313" key="8">
    <source>
        <dbReference type="EMBL" id="OTF96186.1"/>
    </source>
</evidence>
<dbReference type="GO" id="GO:0031122">
    <property type="term" value="P:cytoplasmic microtubule organization"/>
    <property type="evidence" value="ECO:0000318"/>
    <property type="project" value="GO_Central"/>
</dbReference>
<dbReference type="InterPro" id="IPR041470">
    <property type="entry name" value="GCP_N"/>
</dbReference>
<organism evidence="8 9">
    <name type="scientific">Helianthus annuus</name>
    <name type="common">Common sunflower</name>
    <dbReference type="NCBI Taxonomy" id="4232"/>
    <lineage>
        <taxon>Eukaryota</taxon>
        <taxon>Viridiplantae</taxon>
        <taxon>Streptophyta</taxon>
        <taxon>Embryophyta</taxon>
        <taxon>Tracheophyta</taxon>
        <taxon>Spermatophyta</taxon>
        <taxon>Magnoliopsida</taxon>
        <taxon>eudicotyledons</taxon>
        <taxon>Gunneridae</taxon>
        <taxon>Pentapetalae</taxon>
        <taxon>asterids</taxon>
        <taxon>campanulids</taxon>
        <taxon>Asterales</taxon>
        <taxon>Asteraceae</taxon>
        <taxon>Asteroideae</taxon>
        <taxon>Heliantheae alliance</taxon>
        <taxon>Heliantheae</taxon>
        <taxon>Helianthus</taxon>
    </lineage>
</organism>
<dbReference type="InterPro" id="IPR042241">
    <property type="entry name" value="GCP_C_sf"/>
</dbReference>
<dbReference type="GO" id="GO:0005874">
    <property type="term" value="C:microtubule"/>
    <property type="evidence" value="ECO:0007669"/>
    <property type="project" value="UniProtKB-KW"/>
</dbReference>